<dbReference type="InterPro" id="IPR036584">
    <property type="entry name" value="FliS_sf"/>
</dbReference>
<evidence type="ECO:0000256" key="3">
    <source>
        <dbReference type="ARBA" id="ARBA00022490"/>
    </source>
</evidence>
<evidence type="ECO:0000256" key="2">
    <source>
        <dbReference type="ARBA" id="ARBA00008787"/>
    </source>
</evidence>
<comment type="caution">
    <text evidence="7">The sequence shown here is derived from an EMBL/GenBank/DDBJ whole genome shotgun (WGS) entry which is preliminary data.</text>
</comment>
<accession>A0ABW2V5N0</accession>
<organism evidence="7 8">
    <name type="scientific">Paenibacillus thermoaerophilus</name>
    <dbReference type="NCBI Taxonomy" id="1215385"/>
    <lineage>
        <taxon>Bacteria</taxon>
        <taxon>Bacillati</taxon>
        <taxon>Bacillota</taxon>
        <taxon>Bacilli</taxon>
        <taxon>Bacillales</taxon>
        <taxon>Paenibacillaceae</taxon>
        <taxon>Paenibacillus</taxon>
    </lineage>
</organism>
<dbReference type="Pfam" id="PF02561">
    <property type="entry name" value="FliS"/>
    <property type="match status" value="1"/>
</dbReference>
<protein>
    <recommendedName>
        <fullName evidence="6">Flagellar secretion chaperone FliS</fullName>
    </recommendedName>
</protein>
<dbReference type="PANTHER" id="PTHR34773:SF1">
    <property type="entry name" value="FLAGELLAR SECRETION CHAPERONE FLIS"/>
    <property type="match status" value="1"/>
</dbReference>
<evidence type="ECO:0000256" key="6">
    <source>
        <dbReference type="PIRNR" id="PIRNR039090"/>
    </source>
</evidence>
<keyword evidence="8" id="KW-1185">Reference proteome</keyword>
<dbReference type="RefSeq" id="WP_138790426.1">
    <property type="nucleotide sequence ID" value="NZ_JBHTGQ010000043.1"/>
</dbReference>
<keyword evidence="7" id="KW-0969">Cilium</keyword>
<keyword evidence="7" id="KW-0966">Cell projection</keyword>
<evidence type="ECO:0000256" key="1">
    <source>
        <dbReference type="ARBA" id="ARBA00004514"/>
    </source>
</evidence>
<evidence type="ECO:0000313" key="8">
    <source>
        <dbReference type="Proteomes" id="UP001596528"/>
    </source>
</evidence>
<keyword evidence="5" id="KW-0143">Chaperone</keyword>
<name>A0ABW2V5N0_9BACL</name>
<sequence>MLQHHPRNIYAQNSVNTASPAQLLLMLYDGAIRFTRSGIEDIKNKRYQQASTHLCKAQAIINEFIITLDKSADIAQSLLSLYNYMNRRLTEANVKKNTEPAEEVLGYLTELRETWAEAARKVAAASAGALRG</sequence>
<comment type="subcellular location">
    <subcellularLocation>
        <location evidence="1 6">Cytoplasm</location>
        <location evidence="1 6">Cytosol</location>
    </subcellularLocation>
</comment>
<keyword evidence="7" id="KW-0282">Flagellum</keyword>
<dbReference type="NCBIfam" id="TIGR00208">
    <property type="entry name" value="fliS"/>
    <property type="match status" value="1"/>
</dbReference>
<gene>
    <name evidence="7" type="primary">fliS</name>
    <name evidence="7" type="ORF">ACFQWB_16120</name>
</gene>
<keyword evidence="4 6" id="KW-1005">Bacterial flagellum biogenesis</keyword>
<evidence type="ECO:0000256" key="4">
    <source>
        <dbReference type="ARBA" id="ARBA00022795"/>
    </source>
</evidence>
<reference evidence="8" key="1">
    <citation type="journal article" date="2019" name="Int. J. Syst. Evol. Microbiol.">
        <title>The Global Catalogue of Microorganisms (GCM) 10K type strain sequencing project: providing services to taxonomists for standard genome sequencing and annotation.</title>
        <authorList>
            <consortium name="The Broad Institute Genomics Platform"/>
            <consortium name="The Broad Institute Genome Sequencing Center for Infectious Disease"/>
            <person name="Wu L."/>
            <person name="Ma J."/>
        </authorList>
    </citation>
    <scope>NUCLEOTIDE SEQUENCE [LARGE SCALE GENOMIC DNA]</scope>
    <source>
        <strain evidence="8">JCM 18657</strain>
    </source>
</reference>
<evidence type="ECO:0000256" key="5">
    <source>
        <dbReference type="ARBA" id="ARBA00023186"/>
    </source>
</evidence>
<dbReference type="PIRSF" id="PIRSF039090">
    <property type="entry name" value="Flis"/>
    <property type="match status" value="1"/>
</dbReference>
<proteinExistence type="inferred from homology"/>
<dbReference type="EMBL" id="JBHTGQ010000043">
    <property type="protein sequence ID" value="MFC7751447.1"/>
    <property type="molecule type" value="Genomic_DNA"/>
</dbReference>
<dbReference type="Proteomes" id="UP001596528">
    <property type="component" value="Unassembled WGS sequence"/>
</dbReference>
<dbReference type="InterPro" id="IPR003713">
    <property type="entry name" value="FliS"/>
</dbReference>
<dbReference type="Gene3D" id="1.20.120.340">
    <property type="entry name" value="Flagellar protein FliS"/>
    <property type="match status" value="1"/>
</dbReference>
<comment type="similarity">
    <text evidence="2 6">Belongs to the FliS family.</text>
</comment>
<dbReference type="SUPFAM" id="SSF101116">
    <property type="entry name" value="Flagellar export chaperone FliS"/>
    <property type="match status" value="1"/>
</dbReference>
<evidence type="ECO:0000313" key="7">
    <source>
        <dbReference type="EMBL" id="MFC7751447.1"/>
    </source>
</evidence>
<dbReference type="CDD" id="cd16098">
    <property type="entry name" value="FliS"/>
    <property type="match status" value="1"/>
</dbReference>
<keyword evidence="3 6" id="KW-0963">Cytoplasm</keyword>
<dbReference type="PANTHER" id="PTHR34773">
    <property type="entry name" value="FLAGELLAR SECRETION CHAPERONE FLIS"/>
    <property type="match status" value="1"/>
</dbReference>